<evidence type="ECO:0000313" key="3">
    <source>
        <dbReference type="Proteomes" id="UP000327493"/>
    </source>
</evidence>
<proteinExistence type="predicted"/>
<gene>
    <name evidence="2" type="ORF">FQN60_009271</name>
</gene>
<organism evidence="2 3">
    <name type="scientific">Etheostoma spectabile</name>
    <name type="common">orangethroat darter</name>
    <dbReference type="NCBI Taxonomy" id="54343"/>
    <lineage>
        <taxon>Eukaryota</taxon>
        <taxon>Metazoa</taxon>
        <taxon>Chordata</taxon>
        <taxon>Craniata</taxon>
        <taxon>Vertebrata</taxon>
        <taxon>Euteleostomi</taxon>
        <taxon>Actinopterygii</taxon>
        <taxon>Neopterygii</taxon>
        <taxon>Teleostei</taxon>
        <taxon>Neoteleostei</taxon>
        <taxon>Acanthomorphata</taxon>
        <taxon>Eupercaria</taxon>
        <taxon>Perciformes</taxon>
        <taxon>Percoidei</taxon>
        <taxon>Percidae</taxon>
        <taxon>Etheostomatinae</taxon>
        <taxon>Etheostoma</taxon>
    </lineage>
</organism>
<dbReference type="EMBL" id="VOFY01000004">
    <property type="protein sequence ID" value="KAA8593155.1"/>
    <property type="molecule type" value="Genomic_DNA"/>
</dbReference>
<reference evidence="2 3" key="1">
    <citation type="submission" date="2019-08" db="EMBL/GenBank/DDBJ databases">
        <title>A chromosome-level genome assembly, high-density linkage maps, and genome scans reveal the genomic architecture of hybrid incompatibilities underlying speciation via character displacement in darters (Percidae: Etheostominae).</title>
        <authorList>
            <person name="Moran R.L."/>
            <person name="Catchen J.M."/>
            <person name="Fuller R.C."/>
        </authorList>
    </citation>
    <scope>NUCLEOTIDE SEQUENCE [LARGE SCALE GENOMIC DNA]</scope>
    <source>
        <strain evidence="2">EspeVRDwgs_2016</strain>
        <tissue evidence="2">Muscle</tissue>
    </source>
</reference>
<feature type="region of interest" description="Disordered" evidence="1">
    <location>
        <begin position="15"/>
        <end position="34"/>
    </location>
</feature>
<feature type="region of interest" description="Disordered" evidence="1">
    <location>
        <begin position="210"/>
        <end position="231"/>
    </location>
</feature>
<dbReference type="AlphaFoldDB" id="A0A5J5DIG7"/>
<feature type="compositionally biased region" description="Basic and acidic residues" evidence="1">
    <location>
        <begin position="211"/>
        <end position="226"/>
    </location>
</feature>
<protein>
    <submittedName>
        <fullName evidence="2">Uncharacterized protein</fullName>
    </submittedName>
</protein>
<comment type="caution">
    <text evidence="2">The sequence shown here is derived from an EMBL/GenBank/DDBJ whole genome shotgun (WGS) entry which is preliminary data.</text>
</comment>
<evidence type="ECO:0000256" key="1">
    <source>
        <dbReference type="SAM" id="MobiDB-lite"/>
    </source>
</evidence>
<evidence type="ECO:0000313" key="2">
    <source>
        <dbReference type="EMBL" id="KAA8593155.1"/>
    </source>
</evidence>
<accession>A0A5J5DIG7</accession>
<keyword evidence="3" id="KW-1185">Reference proteome</keyword>
<name>A0A5J5DIG7_9PERO</name>
<dbReference type="Proteomes" id="UP000327493">
    <property type="component" value="Chromosome 4"/>
</dbReference>
<sequence>MVPTAALTALEINSDTLAPPCGGNDGPGQGGDQTVVLPEVDEVRPQMGQEAGGQSLVGSGAGLPVVPVGAEVPVVPDGAGLPVVHDGAKLPDVPDGAGLPVVPDEAELPVSPAVPAGDKVANTEVVMGEPDTVLSLSARKRKQRDKKTVSLAKKVSVREEEVMEGELVEEEEVCPGVSQPLTDSQVSVGSVQDELYPVLQIKKFLQTTKNNKKDDGLDRNHSEPHATSKRAMQQLVVTHCLADVWRGGPCPAETIHLGSQ</sequence>